<evidence type="ECO:0000256" key="1">
    <source>
        <dbReference type="ARBA" id="ARBA00004496"/>
    </source>
</evidence>
<protein>
    <recommendedName>
        <fullName evidence="6">Endonuclease V</fullName>
        <ecNumber evidence="6">3.1.21.7</ecNumber>
    </recommendedName>
    <alternativeName>
        <fullName evidence="6">Deoxyinosine 3'endonuclease</fullName>
    </alternativeName>
    <alternativeName>
        <fullName evidence="6">Deoxyribonuclease V</fullName>
        <shortName evidence="6">DNase V</shortName>
    </alternativeName>
</protein>
<keyword evidence="6" id="KW-0460">Magnesium</keyword>
<comment type="caution">
    <text evidence="7">The sequence shown here is derived from an EMBL/GenBank/DDBJ whole genome shotgun (WGS) entry which is preliminary data.</text>
</comment>
<keyword evidence="8" id="KW-1185">Reference proteome</keyword>
<comment type="function">
    <text evidence="6">DNA repair enzyme involved in the repair of deaminated bases. Selectively cleaves double-stranded DNA at the second phosphodiester bond 3' to a deoxyinosine leaving behind the intact lesion on the nicked DNA.</text>
</comment>
<keyword evidence="5 6" id="KW-0378">Hydrolase</keyword>
<comment type="catalytic activity">
    <reaction evidence="6">
        <text>Endonucleolytic cleavage at apurinic or apyrimidinic sites to products with a 5'-phosphate.</text>
        <dbReference type="EC" id="3.1.21.7"/>
    </reaction>
</comment>
<dbReference type="Proteomes" id="UP000625316">
    <property type="component" value="Unassembled WGS sequence"/>
</dbReference>
<dbReference type="RefSeq" id="WP_264323289.1">
    <property type="nucleotide sequence ID" value="NZ_JADEXQ010000003.1"/>
</dbReference>
<evidence type="ECO:0000313" key="7">
    <source>
        <dbReference type="EMBL" id="MBE9028467.1"/>
    </source>
</evidence>
<organism evidence="7 8">
    <name type="scientific">Romeriopsis navalis LEGE 11480</name>
    <dbReference type="NCBI Taxonomy" id="2777977"/>
    <lineage>
        <taxon>Bacteria</taxon>
        <taxon>Bacillati</taxon>
        <taxon>Cyanobacteriota</taxon>
        <taxon>Cyanophyceae</taxon>
        <taxon>Leptolyngbyales</taxon>
        <taxon>Leptolyngbyaceae</taxon>
        <taxon>Romeriopsis</taxon>
        <taxon>Romeriopsis navalis</taxon>
    </lineage>
</organism>
<dbReference type="Gene3D" id="3.30.2170.10">
    <property type="entry name" value="archaeoglobus fulgidus dsm 4304 superfamily"/>
    <property type="match status" value="1"/>
</dbReference>
<dbReference type="GO" id="GO:0003727">
    <property type="term" value="F:single-stranded RNA binding"/>
    <property type="evidence" value="ECO:0007669"/>
    <property type="project" value="TreeGrafter"/>
</dbReference>
<dbReference type="EC" id="3.1.21.7" evidence="6"/>
<evidence type="ECO:0000256" key="4">
    <source>
        <dbReference type="ARBA" id="ARBA00022759"/>
    </source>
</evidence>
<comment type="similarity">
    <text evidence="6">Belongs to the endonuclease V family.</text>
</comment>
<dbReference type="GO" id="GO:0006281">
    <property type="term" value="P:DNA repair"/>
    <property type="evidence" value="ECO:0007669"/>
    <property type="project" value="UniProtKB-UniRule"/>
</dbReference>
<feature type="binding site" evidence="6">
    <location>
        <position position="44"/>
    </location>
    <ligand>
        <name>Mg(2+)</name>
        <dbReference type="ChEBI" id="CHEBI:18420"/>
    </ligand>
</feature>
<evidence type="ECO:0000256" key="2">
    <source>
        <dbReference type="ARBA" id="ARBA00022490"/>
    </source>
</evidence>
<dbReference type="Pfam" id="PF04493">
    <property type="entry name" value="Endonuclease_5"/>
    <property type="match status" value="1"/>
</dbReference>
<keyword evidence="6" id="KW-0479">Metal-binding</keyword>
<proteinExistence type="inferred from homology"/>
<dbReference type="AlphaFoldDB" id="A0A928VIU0"/>
<dbReference type="GO" id="GO:0000287">
    <property type="term" value="F:magnesium ion binding"/>
    <property type="evidence" value="ECO:0007669"/>
    <property type="project" value="UniProtKB-UniRule"/>
</dbReference>
<reference evidence="7" key="1">
    <citation type="submission" date="2020-10" db="EMBL/GenBank/DDBJ databases">
        <authorList>
            <person name="Castelo-Branco R."/>
            <person name="Eusebio N."/>
            <person name="Adriana R."/>
            <person name="Vieira A."/>
            <person name="Brugerolle De Fraissinette N."/>
            <person name="Rezende De Castro R."/>
            <person name="Schneider M.P."/>
            <person name="Vasconcelos V."/>
            <person name="Leao P.N."/>
        </authorList>
    </citation>
    <scope>NUCLEOTIDE SEQUENCE</scope>
    <source>
        <strain evidence="7">LEGE 11480</strain>
    </source>
</reference>
<keyword evidence="4 6" id="KW-0255">Endonuclease</keyword>
<keyword evidence="6" id="KW-0227">DNA damage</keyword>
<evidence type="ECO:0000256" key="3">
    <source>
        <dbReference type="ARBA" id="ARBA00022722"/>
    </source>
</evidence>
<sequence>MLRPVLEYRHPENAKAAIALQEELRQQISLQDDFGDVQLVAGVDVGFEDQGATVRAAVVVLQLPGLAVVESAIARRPTAFPYIPGLLSFREIPVLLDVLAKLKTTPDLILCDGNGYIHPRRFGLACHLGLLLDHPTIGVAKSRFLGEHPALGEVAGDWQPITHQGETIGAIVRNRTNVRPIYVSSGHRVGLASAIKFVRQCSTKYRLPETTRLADRLSKQDGVL</sequence>
<feature type="site" description="Interaction with target DNA" evidence="6">
    <location>
        <position position="82"/>
    </location>
</feature>
<dbReference type="CDD" id="cd06559">
    <property type="entry name" value="Endonuclease_V"/>
    <property type="match status" value="1"/>
</dbReference>
<dbReference type="PANTHER" id="PTHR28511:SF1">
    <property type="entry name" value="ENDONUCLEASE V"/>
    <property type="match status" value="1"/>
</dbReference>
<keyword evidence="3 6" id="KW-0540">Nuclease</keyword>
<evidence type="ECO:0000256" key="5">
    <source>
        <dbReference type="ARBA" id="ARBA00022801"/>
    </source>
</evidence>
<feature type="binding site" evidence="6">
    <location>
        <position position="112"/>
    </location>
    <ligand>
        <name>Mg(2+)</name>
        <dbReference type="ChEBI" id="CHEBI:18420"/>
    </ligand>
</feature>
<dbReference type="GO" id="GO:0016891">
    <property type="term" value="F:RNA endonuclease activity producing 5'-phosphomonoesters, hydrolytic mechanism"/>
    <property type="evidence" value="ECO:0007669"/>
    <property type="project" value="TreeGrafter"/>
</dbReference>
<dbReference type="GO" id="GO:0005737">
    <property type="term" value="C:cytoplasm"/>
    <property type="evidence" value="ECO:0007669"/>
    <property type="project" value="UniProtKB-SubCell"/>
</dbReference>
<dbReference type="GO" id="GO:0043737">
    <property type="term" value="F:deoxyribonuclease V activity"/>
    <property type="evidence" value="ECO:0007669"/>
    <property type="project" value="UniProtKB-UniRule"/>
</dbReference>
<comment type="subcellular location">
    <subcellularLocation>
        <location evidence="1 6">Cytoplasm</location>
    </subcellularLocation>
</comment>
<accession>A0A928VIU0</accession>
<dbReference type="HAMAP" id="MF_00801">
    <property type="entry name" value="Endonuclease_5"/>
    <property type="match status" value="1"/>
</dbReference>
<evidence type="ECO:0000313" key="8">
    <source>
        <dbReference type="Proteomes" id="UP000625316"/>
    </source>
</evidence>
<dbReference type="NCBIfam" id="NF008629">
    <property type="entry name" value="PRK11617.1"/>
    <property type="match status" value="1"/>
</dbReference>
<keyword evidence="2 6" id="KW-0963">Cytoplasm</keyword>
<evidence type="ECO:0000256" key="6">
    <source>
        <dbReference type="HAMAP-Rule" id="MF_00801"/>
    </source>
</evidence>
<gene>
    <name evidence="6 7" type="primary">nfi</name>
    <name evidence="7" type="ORF">IQ266_01690</name>
</gene>
<dbReference type="PANTHER" id="PTHR28511">
    <property type="entry name" value="ENDONUCLEASE V"/>
    <property type="match status" value="1"/>
</dbReference>
<dbReference type="EMBL" id="JADEXQ010000003">
    <property type="protein sequence ID" value="MBE9028467.1"/>
    <property type="molecule type" value="Genomic_DNA"/>
</dbReference>
<dbReference type="InterPro" id="IPR007581">
    <property type="entry name" value="Endonuclease-V"/>
</dbReference>
<comment type="cofactor">
    <cofactor evidence="6">
        <name>Mg(2+)</name>
        <dbReference type="ChEBI" id="CHEBI:18420"/>
    </cofactor>
</comment>
<keyword evidence="6" id="KW-0234">DNA repair</keyword>
<name>A0A928VIU0_9CYAN</name>